<name>A0A517YK61_9BACT</name>
<proteinExistence type="predicted"/>
<sequence>MSSAIAKAFARLESLRANAKAAIVAPALSAIQSGGTIGETRPAPSGARELCDHNKGWVFAAVRLIATRVAGQAINVGYRAGSLPVRKGGNAVEPLSSHRLLNVLSDPSDLHTQWTLMFCTVASLELTGRALWWVTSENGQDRIFHLPTHWIESTDRRRTVWNIRPDGSTRSFPIPGEQIAHYFYPDPCDPFGCISTLQRIADAVLADESIGTAQRAAFENGLLPGLILHAGRLPTDPVTGEQGERPILESWQRRELVSAIRNMHRGAMNAGEPLILDGLIDNITKLTSSVAEMDFLNSSKLTKAKILQGFGVSPILLGEVEGANRASATVADEIFVSNKVNPLLTLLSQAMTEWLGPLFAPDDKRLTVWIEPAVAHDPELSLKRWQSAAQLGYVTPNEYRRNVLSLPNIDGGDELREALEPMKGFDPYTLASLSN</sequence>
<dbReference type="InterPro" id="IPR006944">
    <property type="entry name" value="Phage/GTA_portal"/>
</dbReference>
<dbReference type="KEGG" id="aagg:ETAA8_57420"/>
<keyword evidence="2" id="KW-1185">Reference proteome</keyword>
<accession>A0A517YK61</accession>
<dbReference type="AlphaFoldDB" id="A0A517YK61"/>
<reference evidence="1 2" key="1">
    <citation type="submission" date="2019-02" db="EMBL/GenBank/DDBJ databases">
        <title>Deep-cultivation of Planctomycetes and their phenomic and genomic characterization uncovers novel biology.</title>
        <authorList>
            <person name="Wiegand S."/>
            <person name="Jogler M."/>
            <person name="Boedeker C."/>
            <person name="Pinto D."/>
            <person name="Vollmers J."/>
            <person name="Rivas-Marin E."/>
            <person name="Kohn T."/>
            <person name="Peeters S.H."/>
            <person name="Heuer A."/>
            <person name="Rast P."/>
            <person name="Oberbeckmann S."/>
            <person name="Bunk B."/>
            <person name="Jeske O."/>
            <person name="Meyerdierks A."/>
            <person name="Storesund J.E."/>
            <person name="Kallscheuer N."/>
            <person name="Luecker S."/>
            <person name="Lage O.M."/>
            <person name="Pohl T."/>
            <person name="Merkel B.J."/>
            <person name="Hornburger P."/>
            <person name="Mueller R.-W."/>
            <person name="Bruemmer F."/>
            <person name="Labrenz M."/>
            <person name="Spormann A.M."/>
            <person name="Op den Camp H."/>
            <person name="Overmann J."/>
            <person name="Amann R."/>
            <person name="Jetten M.S.M."/>
            <person name="Mascher T."/>
            <person name="Medema M.H."/>
            <person name="Devos D.P."/>
            <person name="Kaster A.-K."/>
            <person name="Ovreas L."/>
            <person name="Rohde M."/>
            <person name="Galperin M.Y."/>
            <person name="Jogler C."/>
        </authorList>
    </citation>
    <scope>NUCLEOTIDE SEQUENCE [LARGE SCALE GENOMIC DNA]</scope>
    <source>
        <strain evidence="1 2">ETA_A8</strain>
    </source>
</reference>
<organism evidence="1 2">
    <name type="scientific">Anatilimnocola aggregata</name>
    <dbReference type="NCBI Taxonomy" id="2528021"/>
    <lineage>
        <taxon>Bacteria</taxon>
        <taxon>Pseudomonadati</taxon>
        <taxon>Planctomycetota</taxon>
        <taxon>Planctomycetia</taxon>
        <taxon>Pirellulales</taxon>
        <taxon>Pirellulaceae</taxon>
        <taxon>Anatilimnocola</taxon>
    </lineage>
</organism>
<gene>
    <name evidence="1" type="ORF">ETAA8_57420</name>
</gene>
<evidence type="ECO:0000313" key="2">
    <source>
        <dbReference type="Proteomes" id="UP000315017"/>
    </source>
</evidence>
<evidence type="ECO:0000313" key="1">
    <source>
        <dbReference type="EMBL" id="QDU30596.1"/>
    </source>
</evidence>
<dbReference type="Proteomes" id="UP000315017">
    <property type="component" value="Chromosome"/>
</dbReference>
<dbReference type="RefSeq" id="WP_202921302.1">
    <property type="nucleotide sequence ID" value="NZ_CP036274.1"/>
</dbReference>
<dbReference type="EMBL" id="CP036274">
    <property type="protein sequence ID" value="QDU30596.1"/>
    <property type="molecule type" value="Genomic_DNA"/>
</dbReference>
<protein>
    <submittedName>
        <fullName evidence="1">Phage portal protein</fullName>
    </submittedName>
</protein>
<dbReference type="Pfam" id="PF04860">
    <property type="entry name" value="Phage_portal"/>
    <property type="match status" value="1"/>
</dbReference>